<feature type="region of interest" description="Disordered" evidence="6">
    <location>
        <begin position="325"/>
        <end position="393"/>
    </location>
</feature>
<dbReference type="SUPFAM" id="SSF48464">
    <property type="entry name" value="ENTH/VHS domain"/>
    <property type="match status" value="1"/>
</dbReference>
<dbReference type="GO" id="GO:0005543">
    <property type="term" value="F:phospholipid binding"/>
    <property type="evidence" value="ECO:0007669"/>
    <property type="project" value="TreeGrafter"/>
</dbReference>
<organism evidence="8 9">
    <name type="scientific">Lithospermum erythrorhizon</name>
    <name type="common">Purple gromwell</name>
    <name type="synonym">Lithospermum officinale var. erythrorhizon</name>
    <dbReference type="NCBI Taxonomy" id="34254"/>
    <lineage>
        <taxon>Eukaryota</taxon>
        <taxon>Viridiplantae</taxon>
        <taxon>Streptophyta</taxon>
        <taxon>Embryophyta</taxon>
        <taxon>Tracheophyta</taxon>
        <taxon>Spermatophyta</taxon>
        <taxon>Magnoliopsida</taxon>
        <taxon>eudicotyledons</taxon>
        <taxon>Gunneridae</taxon>
        <taxon>Pentapetalae</taxon>
        <taxon>asterids</taxon>
        <taxon>lamiids</taxon>
        <taxon>Boraginales</taxon>
        <taxon>Boraginaceae</taxon>
        <taxon>Boraginoideae</taxon>
        <taxon>Lithospermeae</taxon>
        <taxon>Lithospermum</taxon>
    </lineage>
</organism>
<feature type="compositionally biased region" description="Polar residues" evidence="6">
    <location>
        <begin position="459"/>
        <end position="494"/>
    </location>
</feature>
<gene>
    <name evidence="8" type="ORF">LIER_06553</name>
</gene>
<keyword evidence="9" id="KW-1185">Reference proteome</keyword>
<feature type="compositionally biased region" description="Low complexity" evidence="6">
    <location>
        <begin position="586"/>
        <end position="600"/>
    </location>
</feature>
<feature type="compositionally biased region" description="Polar residues" evidence="6">
    <location>
        <begin position="693"/>
        <end position="702"/>
    </location>
</feature>
<evidence type="ECO:0000256" key="2">
    <source>
        <dbReference type="ARBA" id="ARBA00004555"/>
    </source>
</evidence>
<dbReference type="AlphaFoldDB" id="A0AAV3P4Z1"/>
<dbReference type="SMART" id="SM00273">
    <property type="entry name" value="ENTH"/>
    <property type="match status" value="1"/>
</dbReference>
<dbReference type="GO" id="GO:0030276">
    <property type="term" value="F:clathrin binding"/>
    <property type="evidence" value="ECO:0007669"/>
    <property type="project" value="TreeGrafter"/>
</dbReference>
<evidence type="ECO:0000256" key="3">
    <source>
        <dbReference type="ARBA" id="ARBA00010130"/>
    </source>
</evidence>
<feature type="region of interest" description="Disordered" evidence="6">
    <location>
        <begin position="234"/>
        <end position="313"/>
    </location>
</feature>
<proteinExistence type="inferred from homology"/>
<feature type="compositionally biased region" description="Basic and acidic residues" evidence="6">
    <location>
        <begin position="254"/>
        <end position="268"/>
    </location>
</feature>
<reference evidence="8 9" key="1">
    <citation type="submission" date="2024-01" db="EMBL/GenBank/DDBJ databases">
        <title>The complete chloroplast genome sequence of Lithospermum erythrorhizon: insights into the phylogenetic relationship among Boraginaceae species and the maternal lineages of purple gromwells.</title>
        <authorList>
            <person name="Okada T."/>
            <person name="Watanabe K."/>
        </authorList>
    </citation>
    <scope>NUCLEOTIDE SEQUENCE [LARGE SCALE GENOMIC DNA]</scope>
</reference>
<dbReference type="PROSITE" id="PS50942">
    <property type="entry name" value="ENTH"/>
    <property type="match status" value="1"/>
</dbReference>
<feature type="region of interest" description="Disordered" evidence="6">
    <location>
        <begin position="546"/>
        <end position="641"/>
    </location>
</feature>
<feature type="compositionally biased region" description="Polar residues" evidence="6">
    <location>
        <begin position="546"/>
        <end position="562"/>
    </location>
</feature>
<feature type="compositionally biased region" description="Polar residues" evidence="6">
    <location>
        <begin position="570"/>
        <end position="579"/>
    </location>
</feature>
<comment type="subcellular location">
    <subcellularLocation>
        <location evidence="1">Cytoplasmic vesicle</location>
        <location evidence="1">Clathrin-coated vesicle</location>
    </subcellularLocation>
    <subcellularLocation>
        <location evidence="2">Golgi apparatus</location>
    </subcellularLocation>
</comment>
<dbReference type="PANTHER" id="PTHR12276:SF91">
    <property type="entry name" value="CLATHRIN INTERACTOR EPSIN 2-RELATED"/>
    <property type="match status" value="1"/>
</dbReference>
<evidence type="ECO:0000256" key="6">
    <source>
        <dbReference type="SAM" id="MobiDB-lite"/>
    </source>
</evidence>
<evidence type="ECO:0000256" key="1">
    <source>
        <dbReference type="ARBA" id="ARBA00004132"/>
    </source>
</evidence>
<feature type="compositionally biased region" description="Polar residues" evidence="6">
    <location>
        <begin position="161"/>
        <end position="174"/>
    </location>
</feature>
<feature type="compositionally biased region" description="Polar residues" evidence="6">
    <location>
        <begin position="661"/>
        <end position="670"/>
    </location>
</feature>
<keyword evidence="4" id="KW-0333">Golgi apparatus</keyword>
<evidence type="ECO:0000313" key="9">
    <source>
        <dbReference type="Proteomes" id="UP001454036"/>
    </source>
</evidence>
<dbReference type="GO" id="GO:0006897">
    <property type="term" value="P:endocytosis"/>
    <property type="evidence" value="ECO:0007669"/>
    <property type="project" value="TreeGrafter"/>
</dbReference>
<feature type="compositionally biased region" description="Polar residues" evidence="6">
    <location>
        <begin position="601"/>
        <end position="630"/>
    </location>
</feature>
<dbReference type="CDD" id="cd03571">
    <property type="entry name" value="ENTH"/>
    <property type="match status" value="1"/>
</dbReference>
<dbReference type="Gene3D" id="1.25.40.90">
    <property type="match status" value="1"/>
</dbReference>
<evidence type="ECO:0000313" key="8">
    <source>
        <dbReference type="EMBL" id="GAA0146649.1"/>
    </source>
</evidence>
<dbReference type="InterPro" id="IPR008942">
    <property type="entry name" value="ENTH_VHS"/>
</dbReference>
<evidence type="ECO:0000256" key="5">
    <source>
        <dbReference type="ARBA" id="ARBA00023329"/>
    </source>
</evidence>
<dbReference type="PANTHER" id="PTHR12276">
    <property type="entry name" value="EPSIN/ENT-RELATED"/>
    <property type="match status" value="1"/>
</dbReference>
<dbReference type="GO" id="GO:0005768">
    <property type="term" value="C:endosome"/>
    <property type="evidence" value="ECO:0007669"/>
    <property type="project" value="TreeGrafter"/>
</dbReference>
<protein>
    <submittedName>
        <fullName evidence="8">Membrane trafficking regulatory protein</fullName>
    </submittedName>
</protein>
<comment type="caution">
    <text evidence="8">The sequence shown here is derived from an EMBL/GenBank/DDBJ whole genome shotgun (WGS) entry which is preliminary data.</text>
</comment>
<dbReference type="GO" id="GO:0005886">
    <property type="term" value="C:plasma membrane"/>
    <property type="evidence" value="ECO:0007669"/>
    <property type="project" value="TreeGrafter"/>
</dbReference>
<name>A0AAV3P4Z1_LITER</name>
<feature type="region of interest" description="Disordered" evidence="6">
    <location>
        <begin position="152"/>
        <end position="219"/>
    </location>
</feature>
<evidence type="ECO:0000256" key="4">
    <source>
        <dbReference type="ARBA" id="ARBA00023034"/>
    </source>
</evidence>
<feature type="domain" description="ENTH" evidence="7">
    <location>
        <begin position="18"/>
        <end position="150"/>
    </location>
</feature>
<dbReference type="GO" id="GO:0005794">
    <property type="term" value="C:Golgi apparatus"/>
    <property type="evidence" value="ECO:0007669"/>
    <property type="project" value="UniProtKB-SubCell"/>
</dbReference>
<evidence type="ECO:0000259" key="7">
    <source>
        <dbReference type="PROSITE" id="PS50942"/>
    </source>
</evidence>
<feature type="compositionally biased region" description="Basic and acidic residues" evidence="6">
    <location>
        <begin position="181"/>
        <end position="219"/>
    </location>
</feature>
<feature type="region of interest" description="Disordered" evidence="6">
    <location>
        <begin position="661"/>
        <end position="704"/>
    </location>
</feature>
<sequence>MKKAFDQTVRDLKRGVNKKVLKVPSIEQKVLDATSNERWGPHGTLLADIALASRNYHEFQTIMSILWKRMNDTGKNWRHVYKALTVLEHMVAHGSERVIEEIREHAYQIQTLVNFQYTDSSGIDQGNNVRKKSQNLVVLVNDKERIHEVRRKAAANREKFQNSSAGNMYQSRSHSIAGGYGERHDDRYGSRDEEWNGHGRERESSYRDDDRYGRYGDSYRRAGDRYSREYVDRYGRDDDYHGRSQSVDGSQYDSRSRSSDKDRDRGYEDDGQYSSRDSGSRDEEQSQGRSKPGHKINRSYSEQNLGAPPSYGDAVEGVKAVKYAHSPNHSDRDGEISAAASRPFSPSASSSPAQVTGTAATTPTPRSSAAPALNINDDGFDPRGSFPASTTSKGVAETITGNGVDLFASLPDNSLALVPTTSLSSTNEVDTSTNFSSRAHNRGFDDPFGDGPFKAIPSTDGTQSQQQSFHSLPSFPNSSNSGPELPQQVSQSSAVVTFHGTTSTSSGDTNIDLLLADILPLSGHQHPVSLQPEYPATNKQDIAQSLPQSGQNISSTFSSPSDPQAHPNGFPSQSGQMTSLPDRPSPHTSFSPSTHQTSSPVQSGHPSSLNGFPAQSGQLVMHPNFSSQFGQPAPQAGLSAHNGQFSSLTAYSNQSAPQALSGFSAQTGQPASVGLLSPEPSGHFVQPYGGPSGNHNMQSGGQNMVPEVSSAATSQPNATNFLVSPQPFQAPHVGSSSLMASQPGFPSTVMISSAPPAKVKFETKSTVWTDTLSRGLVNLNISGPKTNPLSDIGVDFDALNRKEKRMEKPPATPVISTVHMGKAMGSGSRIGRADAGNQRPMSNPMMGAGSGAGAGMGMGMAGPRPGASMAGYGGMNQQPMGGRMGMNMAPNMGMGTQMQRPMGIPPGSTMPGGYNSMMGTGNYGHNPYGGGYR</sequence>
<comment type="similarity">
    <text evidence="3">Belongs to the epsin family.</text>
</comment>
<dbReference type="InterPro" id="IPR013809">
    <property type="entry name" value="ENTH"/>
</dbReference>
<dbReference type="EMBL" id="BAABME010000962">
    <property type="protein sequence ID" value="GAA0146649.1"/>
    <property type="molecule type" value="Genomic_DNA"/>
</dbReference>
<dbReference type="Pfam" id="PF01417">
    <property type="entry name" value="ENTH"/>
    <property type="match status" value="1"/>
</dbReference>
<accession>A0AAV3P4Z1</accession>
<keyword evidence="5" id="KW-0968">Cytoplasmic vesicle</keyword>
<dbReference type="Proteomes" id="UP001454036">
    <property type="component" value="Unassembled WGS sequence"/>
</dbReference>
<dbReference type="FunFam" id="1.25.40.90:FF:000006">
    <property type="entry name" value="Clathrin interactor 1"/>
    <property type="match status" value="1"/>
</dbReference>
<feature type="compositionally biased region" description="Polar residues" evidence="6">
    <location>
        <begin position="423"/>
        <end position="438"/>
    </location>
</feature>
<dbReference type="GO" id="GO:0030125">
    <property type="term" value="C:clathrin vesicle coat"/>
    <property type="evidence" value="ECO:0007669"/>
    <property type="project" value="TreeGrafter"/>
</dbReference>
<feature type="region of interest" description="Disordered" evidence="6">
    <location>
        <begin position="423"/>
        <end position="494"/>
    </location>
</feature>
<feature type="compositionally biased region" description="Low complexity" evidence="6">
    <location>
        <begin position="337"/>
        <end position="372"/>
    </location>
</feature>